<evidence type="ECO:0000313" key="2">
    <source>
        <dbReference type="EMBL" id="RFM31946.1"/>
    </source>
</evidence>
<comment type="caution">
    <text evidence="2">The sequence shown here is derived from an EMBL/GenBank/DDBJ whole genome shotgun (WGS) entry which is preliminary data.</text>
</comment>
<keyword evidence="3" id="KW-1185">Reference proteome</keyword>
<keyword evidence="1" id="KW-0732">Signal</keyword>
<evidence type="ECO:0008006" key="4">
    <source>
        <dbReference type="Google" id="ProtNLM"/>
    </source>
</evidence>
<dbReference type="Gene3D" id="2.60.120.260">
    <property type="entry name" value="Galactose-binding domain-like"/>
    <property type="match status" value="1"/>
</dbReference>
<feature type="chain" id="PRO_5017579353" description="PA14 domain-containing protein" evidence="1">
    <location>
        <begin position="20"/>
        <end position="2135"/>
    </location>
</feature>
<sequence length="2135" mass="236691">MFLLCVLGTQLLLSNAVYALTTGPSQPEMKGFEPAGTENMVDLFSGDFNYSIPLISVDGYPINMAYHSGSGMDDEASWVGLGWSLNPGVVNRQMRGIPDDFDGDPVIKEFNMKQNTTAGLKLVASPEFFGFGKAKISLNAGIFKNSYRGYGAEVGVNATIGLTNSGAGAMTVGLNSNSQSGVDVSANVNFSMQVKSGETKDVSPGLSVGSSYNSRSGIKGLTLSASADYMGKEISSTETSFNFASPAYTPSSTIAFSNESYTLSGSLGPAIMGVYGKLGFTGYYNKQTVANKRASHKSYGFLHAEKGKSDINGLMDFNREKDMPYNDQLPYLPLPVPTYDLFSVSNQSTSGQFRVFRNGSGIFFDPKTEDKNGDVSLGVEVGAGAYFQAGVDLNGQSLTTRTNKWSSDNDYSSKGDFQAADAANPVFEPAYFKRSGEKSEMDTGYYSTFQREGVAGINTSLNGEKTRALAQWKTKSGVVPVSQAIKRNKRETRQAVFSYLTASEANKYGLDKTIKSYPANTLVLQCDDSRIENISRLNTNAKSHHMSQVTVLDNNGSRYIYGIPAYNTYQEEVSFSVDAAKGDRNTGLVGYTSQDASASNNQGRDGYYSKDIMPAYAHSFLLTGMLTSDYVDVTGNGISDDDLGNAVKFNYTRQAGLFGWRTPFDKDKANYNESMRSDKRDDRGSYVYGTKEIWYTHSIEGRTMIALFILGDREDGMGAKDNTGGIDTDHHQRYLDRIELYSKADLQQNGSAAVPVKTVHFEYDYSSCPGVTNNSGKAVMKDGVNINAQKGKLTLRKVYFTFGKNGKGILQPYKFNYQQTINGTIVNYSHKQADRWGTYKDNQANEGALNNDEFPYTIQDKTKADAYAAMWQLNDIELPAGGHIKLDYEADDYAYVQDKRAQQMCFVKGIDNAGQKSGLINARRLLIKLPQPVSNLAEMKYRYFEGMTNLYYRLYVNLDNAGHYEYVPGYGTITNVSMVDNTTAAVELLTTDGAHPAASAAWQFLRMNLPLYAYPNSETSDQGDFKAIIRSLITAVSQLSELVENFNTRASRKKFGDQIDLSRSWVRLNSPSFAKLGGGSRVKSLRMVDNWKSMSGTGQDASFGQDYSYTTTANYNGQDITISSGVTPYEPMIGNDENPFRQPFPYTKKGNPLGLSDHYYMEAPLGESYFPPGNVGYSKVTVYNVGQDGNRNLNGYNVSEFYTAKDFPTIVNSLPIDAKPYKPSPLLNFLKMKFKSGVVLTQGYSIEVNDMHGKPKQEAFYKRGTTSPMSSTKYFYKTVNETGGKQLDNNVLLVRPDGSLQDASVGVDIEMFSDMREQYTQNIGGSLRLSFGSFPIVFFPGAYVFPGVGFNQDYREYRSTSTVKLVQRSGIMYKQIKTQDGSSITTEMMAWDPTTGEPLLKKEQNEFDDAVYNFTYPAYWAYNGMSQAFQNIDVVLKGVSTDNTGRFLTSVPAGILFPGDEVIDLNGTQQAWVMKGSDGQLKLIDKSGEFVVYSNASLRIVRSGHRNLSSAMLGAVSSLRNPIKSGKIDIGAFSRVINASANTFKEEWQVALRDINAVPPAMDTMNLTCPLSYITGFLFAIADPTLPYNSTYLSAANRQLLNEQYIFKGKNSNVTLRNIIDKHRSFGLLSGSYPLSSYFTEPFFNKSQPASLRFYVNHPRYRMKCGEKYFYFNSGDTITLGSYILVLKDVHPYLNDAINGYPWLNSDGTSGYYTGNTSYNTGDSCGCNGTFGYNNTSGEKIQLVRHEFKDISLDGQGCNIVPDCPTLLGSVVNPYFTNMLGNWRPYQKYVYRVDRKAEPNELNKAKGATDLRNSGYYANFTPFWQYDGSAGMYKAAGPAADEKWIYTSEAVKVDTKSKEIETKNAIGIYSGAIFGYANTVPIAVSANAAYHEIGFDGFEDYQFEKVCGVWPDSCKIEGHFDFRREIWHGIQPDQAYAHTGNYSLKLSKPVTMKREIPLPFTPGSFSAFDSQGRFIATVDNTYPKFYPTANKMYIASVWVKSSNVNANTTGVLQIGSNTSLQPIVVSQGAGVQIEGWRKVEVSFVMPDNARQFLLTLDPKGGEAWFDDVRIQPFNSHMQTYVYVPSRTDLLMAELDENNFATLYEYDDEGTLIRLKRETERGIMTVKESRSYYKKH</sequence>
<evidence type="ECO:0000313" key="3">
    <source>
        <dbReference type="Proteomes" id="UP000261174"/>
    </source>
</evidence>
<protein>
    <recommendedName>
        <fullName evidence="4">PA14 domain-containing protein</fullName>
    </recommendedName>
</protein>
<accession>A0A3E1NVL1</accession>
<gene>
    <name evidence="2" type="ORF">DXN04_24475</name>
</gene>
<reference evidence="2 3" key="1">
    <citation type="submission" date="2018-08" db="EMBL/GenBank/DDBJ databases">
        <title>Chitinophaga sp. K20C18050901, a novel bacterium isolated from forest soil.</title>
        <authorList>
            <person name="Wang C."/>
        </authorList>
    </citation>
    <scope>NUCLEOTIDE SEQUENCE [LARGE SCALE GENOMIC DNA]</scope>
    <source>
        <strain evidence="2 3">K20C18050901</strain>
    </source>
</reference>
<feature type="signal peptide" evidence="1">
    <location>
        <begin position="1"/>
        <end position="19"/>
    </location>
</feature>
<proteinExistence type="predicted"/>
<dbReference type="EMBL" id="QTJV01000010">
    <property type="protein sequence ID" value="RFM31946.1"/>
    <property type="molecule type" value="Genomic_DNA"/>
</dbReference>
<name>A0A3E1NVL1_9BACT</name>
<evidence type="ECO:0000256" key="1">
    <source>
        <dbReference type="SAM" id="SignalP"/>
    </source>
</evidence>
<dbReference type="Proteomes" id="UP000261174">
    <property type="component" value="Unassembled WGS sequence"/>
</dbReference>
<organism evidence="2 3">
    <name type="scientific">Chitinophaga silvisoli</name>
    <dbReference type="NCBI Taxonomy" id="2291814"/>
    <lineage>
        <taxon>Bacteria</taxon>
        <taxon>Pseudomonadati</taxon>
        <taxon>Bacteroidota</taxon>
        <taxon>Chitinophagia</taxon>
        <taxon>Chitinophagales</taxon>
        <taxon>Chitinophagaceae</taxon>
        <taxon>Chitinophaga</taxon>
    </lineage>
</organism>